<comment type="caution">
    <text evidence="2">The sequence shown here is derived from an EMBL/GenBank/DDBJ whole genome shotgun (WGS) entry which is preliminary data.</text>
</comment>
<gene>
    <name evidence="2" type="ORF">Pla52o_11810</name>
</gene>
<dbReference type="EMBL" id="SJPT01000002">
    <property type="protein sequence ID" value="TWU24885.1"/>
    <property type="molecule type" value="Genomic_DNA"/>
</dbReference>
<proteinExistence type="predicted"/>
<feature type="transmembrane region" description="Helical" evidence="1">
    <location>
        <begin position="12"/>
        <end position="29"/>
    </location>
</feature>
<keyword evidence="1" id="KW-0472">Membrane</keyword>
<evidence type="ECO:0000313" key="3">
    <source>
        <dbReference type="Proteomes" id="UP000316304"/>
    </source>
</evidence>
<evidence type="ECO:0008006" key="4">
    <source>
        <dbReference type="Google" id="ProtNLM"/>
    </source>
</evidence>
<evidence type="ECO:0000313" key="2">
    <source>
        <dbReference type="EMBL" id="TWU24885.1"/>
    </source>
</evidence>
<sequence length="155" mass="18186">MTQWIELTVKLTPALITLVLGSIGVYIAWQQHRINRDKLRFDLFEKRIDAYEILQSFFNEIVREGTVTAQTISVLSEARYRCLFIFDEDINGHIEEVWGKALELMGTREQLFGAEELPVGPDRTCVSQRNTDLLKWFRAQQKESPRRFAKYLRFG</sequence>
<evidence type="ECO:0000256" key="1">
    <source>
        <dbReference type="SAM" id="Phobius"/>
    </source>
</evidence>
<reference evidence="2 3" key="1">
    <citation type="submission" date="2019-02" db="EMBL/GenBank/DDBJ databases">
        <title>Deep-cultivation of Planctomycetes and their phenomic and genomic characterization uncovers novel biology.</title>
        <authorList>
            <person name="Wiegand S."/>
            <person name="Jogler M."/>
            <person name="Boedeker C."/>
            <person name="Pinto D."/>
            <person name="Vollmers J."/>
            <person name="Rivas-Marin E."/>
            <person name="Kohn T."/>
            <person name="Peeters S.H."/>
            <person name="Heuer A."/>
            <person name="Rast P."/>
            <person name="Oberbeckmann S."/>
            <person name="Bunk B."/>
            <person name="Jeske O."/>
            <person name="Meyerdierks A."/>
            <person name="Storesund J.E."/>
            <person name="Kallscheuer N."/>
            <person name="Luecker S."/>
            <person name="Lage O.M."/>
            <person name="Pohl T."/>
            <person name="Merkel B.J."/>
            <person name="Hornburger P."/>
            <person name="Mueller R.-W."/>
            <person name="Bruemmer F."/>
            <person name="Labrenz M."/>
            <person name="Spormann A.M."/>
            <person name="Op Den Camp H."/>
            <person name="Overmann J."/>
            <person name="Amann R."/>
            <person name="Jetten M.S.M."/>
            <person name="Mascher T."/>
            <person name="Medema M.H."/>
            <person name="Devos D.P."/>
            <person name="Kaster A.-K."/>
            <person name="Ovreas L."/>
            <person name="Rohde M."/>
            <person name="Galperin M.Y."/>
            <person name="Jogler C."/>
        </authorList>
    </citation>
    <scope>NUCLEOTIDE SEQUENCE [LARGE SCALE GENOMIC DNA]</scope>
    <source>
        <strain evidence="2 3">Pla52o</strain>
    </source>
</reference>
<keyword evidence="1" id="KW-0812">Transmembrane</keyword>
<keyword evidence="3" id="KW-1185">Reference proteome</keyword>
<organism evidence="2 3">
    <name type="scientific">Novipirellula galeiformis</name>
    <dbReference type="NCBI Taxonomy" id="2528004"/>
    <lineage>
        <taxon>Bacteria</taxon>
        <taxon>Pseudomonadati</taxon>
        <taxon>Planctomycetota</taxon>
        <taxon>Planctomycetia</taxon>
        <taxon>Pirellulales</taxon>
        <taxon>Pirellulaceae</taxon>
        <taxon>Novipirellula</taxon>
    </lineage>
</organism>
<dbReference type="Proteomes" id="UP000316304">
    <property type="component" value="Unassembled WGS sequence"/>
</dbReference>
<protein>
    <recommendedName>
        <fullName evidence="4">DUF4760 domain-containing protein</fullName>
    </recommendedName>
</protein>
<name>A0A5C6CLD2_9BACT</name>
<keyword evidence="1" id="KW-1133">Transmembrane helix</keyword>
<dbReference type="RefSeq" id="WP_146593618.1">
    <property type="nucleotide sequence ID" value="NZ_SJPT01000002.1"/>
</dbReference>
<accession>A0A5C6CLD2</accession>
<dbReference type="OrthoDB" id="7867330at2"/>
<dbReference type="AlphaFoldDB" id="A0A5C6CLD2"/>